<proteinExistence type="inferred from homology"/>
<dbReference type="AlphaFoldDB" id="A0A1Y6CF40"/>
<dbReference type="EMBL" id="FXAG01000029">
    <property type="protein sequence ID" value="SMF52993.1"/>
    <property type="molecule type" value="Genomic_DNA"/>
</dbReference>
<evidence type="ECO:0000313" key="13">
    <source>
        <dbReference type="EMBL" id="SMF52993.1"/>
    </source>
</evidence>
<evidence type="ECO:0000256" key="4">
    <source>
        <dbReference type="ARBA" id="ARBA00022452"/>
    </source>
</evidence>
<keyword evidence="7 9" id="KW-0472">Membrane</keyword>
<keyword evidence="3 9" id="KW-0813">Transport</keyword>
<dbReference type="InterPro" id="IPR018030">
    <property type="entry name" value="Fimbrial_membr_usher_CS"/>
</dbReference>
<protein>
    <submittedName>
        <fullName evidence="13">Outer membrane usher protein</fullName>
    </submittedName>
</protein>
<dbReference type="PANTHER" id="PTHR30451:SF20">
    <property type="entry name" value="FIMBRIAE USHER"/>
    <property type="match status" value="1"/>
</dbReference>
<dbReference type="InterPro" id="IPR042186">
    <property type="entry name" value="FimD_plug_dom"/>
</dbReference>
<dbReference type="Pfam" id="PF00577">
    <property type="entry name" value="Usher"/>
    <property type="match status" value="1"/>
</dbReference>
<dbReference type="GO" id="GO:0009279">
    <property type="term" value="C:cell outer membrane"/>
    <property type="evidence" value="ECO:0007669"/>
    <property type="project" value="UniProtKB-SubCell"/>
</dbReference>
<keyword evidence="5 9" id="KW-0812">Transmembrane</keyword>
<dbReference type="InterPro" id="IPR037224">
    <property type="entry name" value="PapC_N_sf"/>
</dbReference>
<reference evidence="14" key="1">
    <citation type="submission" date="2017-04" db="EMBL/GenBank/DDBJ databases">
        <authorList>
            <person name="Varghese N."/>
            <person name="Submissions S."/>
        </authorList>
    </citation>
    <scope>NUCLEOTIDE SEQUENCE [LARGE SCALE GENOMIC DNA]</scope>
    <source>
        <strain evidence="14">DSM 22618</strain>
    </source>
</reference>
<evidence type="ECO:0000256" key="2">
    <source>
        <dbReference type="ARBA" id="ARBA00008064"/>
    </source>
</evidence>
<name>A0A1Y6CF40_9NEIS</name>
<keyword evidence="14" id="KW-1185">Reference proteome</keyword>
<evidence type="ECO:0000256" key="3">
    <source>
        <dbReference type="ARBA" id="ARBA00022448"/>
    </source>
</evidence>
<organism evidence="13 14">
    <name type="scientific">Pseudogulbenkiania subflava DSM 22618</name>
    <dbReference type="NCBI Taxonomy" id="1123014"/>
    <lineage>
        <taxon>Bacteria</taxon>
        <taxon>Pseudomonadati</taxon>
        <taxon>Pseudomonadota</taxon>
        <taxon>Betaproteobacteria</taxon>
        <taxon>Neisseriales</taxon>
        <taxon>Chromobacteriaceae</taxon>
        <taxon>Pseudogulbenkiania</taxon>
    </lineage>
</organism>
<feature type="chain" id="PRO_5012734909" evidence="10">
    <location>
        <begin position="35"/>
        <end position="855"/>
    </location>
</feature>
<sequence length="855" mass="91187">MQLKSSHLPTFRLSPISAALVCLFAGISATAASAGLPASFKVVEVEFNDQFLRQTDGGRVDVSRFNKGNAALPGTYRADLYVNQNWLGRAEVSLRQIGSHPRDVQPCFDRALLERIGVDLSKLQPEASSRLAEGACAPLPEWVSAAAAEFDNGEQRLDISLPQVALKRTARGYVDPQYWDDGVTAARLQYNANAYRTSSEGQSTSLAYLGLNAGFNAGAWRFRHLGNLNHDDRNGTHYQGVQTNLQRGIPAIRSQLTLGDAFTDGTVFDSVGFRGAQLASDDRMYPESQRGYAPTIHGIANTNARVQVRQNGNIIYETTVAAGAFVIDDLYPTGYGGDLEVVVTEADGSVRISKVPYAAAVNSLRPGLTRYQITAGQYRNAIIGSAPAMLQATVQRGFTNTLTGYGGLLAAQDYSAAALGTALNTPLGAVGMDVTQSWTRLQKQPDRNGYSLRLAYSKLLESIGTNVTLAAYRYSSRGYLNLADAVMLRDAEKEARGLDLTGIQRNRLQLTVNQALPAGYGSFYLSGSTQNYWNRPGSDTQFQVGYNNSYRRITYGISASRQYDLSTSRWDNRIMLNIGIPLGDGRHAPYSMTSLQRDSGGAQSVQQAVTGALGVDNAFTYGLSASHNGGGDTRDITSVGGNASYASPAATFTANASRSSVYRQVGGGISGGIVAYSGGVVLTPNMGDTLAIVEAKDAVGARVANASGLRIDPWGHAVVPSLTPFASNAIEIDPKGLPMNVELKSTEQHVAPTAGAVVKMRFETENTGRTAILQARTADGKPLPFGAEVFDVQGQSIGTVAQASRIIARRLHANAGDLIVKWGSATSEQCRAAYSLPDMAASSVPPYSATGLVCK</sequence>
<dbReference type="Pfam" id="PF13953">
    <property type="entry name" value="PapC_C"/>
    <property type="match status" value="1"/>
</dbReference>
<dbReference type="GO" id="GO:0009297">
    <property type="term" value="P:pilus assembly"/>
    <property type="evidence" value="ECO:0007669"/>
    <property type="project" value="InterPro"/>
</dbReference>
<keyword evidence="9" id="KW-1029">Fimbrium biogenesis</keyword>
<dbReference type="Gene3D" id="2.60.40.3110">
    <property type="match status" value="1"/>
</dbReference>
<evidence type="ECO:0000256" key="10">
    <source>
        <dbReference type="SAM" id="SignalP"/>
    </source>
</evidence>
<dbReference type="InterPro" id="IPR000015">
    <property type="entry name" value="Fimb_usher"/>
</dbReference>
<keyword evidence="8 9" id="KW-0998">Cell outer membrane</keyword>
<dbReference type="Pfam" id="PF13954">
    <property type="entry name" value="PapC_N"/>
    <property type="match status" value="1"/>
</dbReference>
<dbReference type="GO" id="GO:0015473">
    <property type="term" value="F:fimbrial usher porin activity"/>
    <property type="evidence" value="ECO:0007669"/>
    <property type="project" value="InterPro"/>
</dbReference>
<evidence type="ECO:0000256" key="8">
    <source>
        <dbReference type="ARBA" id="ARBA00023237"/>
    </source>
</evidence>
<gene>
    <name evidence="13" type="ORF">SAMN02745746_03783</name>
</gene>
<feature type="signal peptide" evidence="10">
    <location>
        <begin position="1"/>
        <end position="34"/>
    </location>
</feature>
<dbReference type="Gene3D" id="3.10.20.410">
    <property type="match status" value="1"/>
</dbReference>
<evidence type="ECO:0000313" key="14">
    <source>
        <dbReference type="Proteomes" id="UP000192920"/>
    </source>
</evidence>
<dbReference type="PANTHER" id="PTHR30451">
    <property type="entry name" value="OUTER MEMBRANE USHER PROTEIN"/>
    <property type="match status" value="1"/>
</dbReference>
<dbReference type="InterPro" id="IPR025885">
    <property type="entry name" value="PapC_N"/>
</dbReference>
<comment type="subcellular location">
    <subcellularLocation>
        <location evidence="1 9">Cell outer membrane</location>
        <topology evidence="1 9">Multi-pass membrane protein</topology>
    </subcellularLocation>
</comment>
<evidence type="ECO:0000256" key="6">
    <source>
        <dbReference type="ARBA" id="ARBA00022729"/>
    </source>
</evidence>
<dbReference type="Gene3D" id="2.60.40.2070">
    <property type="match status" value="1"/>
</dbReference>
<keyword evidence="6 10" id="KW-0732">Signal</keyword>
<evidence type="ECO:0000259" key="11">
    <source>
        <dbReference type="Pfam" id="PF13953"/>
    </source>
</evidence>
<evidence type="ECO:0000256" key="9">
    <source>
        <dbReference type="RuleBase" id="RU003884"/>
    </source>
</evidence>
<feature type="domain" description="PapC-like C-terminal" evidence="11">
    <location>
        <begin position="773"/>
        <end position="837"/>
    </location>
</feature>
<evidence type="ECO:0000256" key="1">
    <source>
        <dbReference type="ARBA" id="ARBA00004571"/>
    </source>
</evidence>
<evidence type="ECO:0000256" key="7">
    <source>
        <dbReference type="ARBA" id="ARBA00023136"/>
    </source>
</evidence>
<dbReference type="InterPro" id="IPR043142">
    <property type="entry name" value="PapC-like_C_sf"/>
</dbReference>
<dbReference type="PROSITE" id="PS01151">
    <property type="entry name" value="FIMBRIAL_USHER"/>
    <property type="match status" value="1"/>
</dbReference>
<dbReference type="SUPFAM" id="SSF141729">
    <property type="entry name" value="FimD N-terminal domain-like"/>
    <property type="match status" value="1"/>
</dbReference>
<comment type="similarity">
    <text evidence="2 9">Belongs to the fimbrial export usher family.</text>
</comment>
<evidence type="ECO:0000259" key="12">
    <source>
        <dbReference type="Pfam" id="PF13954"/>
    </source>
</evidence>
<dbReference type="Proteomes" id="UP000192920">
    <property type="component" value="Unassembled WGS sequence"/>
</dbReference>
<keyword evidence="4" id="KW-1134">Transmembrane beta strand</keyword>
<feature type="domain" description="PapC N-terminal" evidence="12">
    <location>
        <begin position="46"/>
        <end position="194"/>
    </location>
</feature>
<dbReference type="Gene3D" id="2.60.40.2610">
    <property type="entry name" value="Outer membrane usher protein FimD, plug domain"/>
    <property type="match status" value="1"/>
</dbReference>
<dbReference type="STRING" id="1123014.SAMN02745746_03783"/>
<evidence type="ECO:0000256" key="5">
    <source>
        <dbReference type="ARBA" id="ARBA00022692"/>
    </source>
</evidence>
<dbReference type="InterPro" id="IPR025949">
    <property type="entry name" value="PapC-like_C"/>
</dbReference>
<accession>A0A1Y6CF40</accession>
<dbReference type="FunFam" id="2.60.40.3110:FF:000001">
    <property type="entry name" value="Putative fimbrial outer membrane usher"/>
    <property type="match status" value="1"/>
</dbReference>